<evidence type="ECO:0000313" key="2">
    <source>
        <dbReference type="EMBL" id="BAU56723.1"/>
    </source>
</evidence>
<keyword evidence="1" id="KW-0472">Membrane</keyword>
<dbReference type="KEGG" id="hhk:HH1059_00540"/>
<gene>
    <name evidence="2" type="ORF">HH1059_00540</name>
</gene>
<proteinExistence type="predicted"/>
<dbReference type="Proteomes" id="UP000218890">
    <property type="component" value="Chromosome"/>
</dbReference>
<keyword evidence="3" id="KW-1185">Reference proteome</keyword>
<keyword evidence="1" id="KW-1133">Transmembrane helix</keyword>
<reference evidence="2" key="1">
    <citation type="submission" date="2016-02" db="EMBL/GenBank/DDBJ databases">
        <title>Halorhodospira halochloris DSM-1059 complete genome, version 2.</title>
        <authorList>
            <person name="Tsukatani Y."/>
        </authorList>
    </citation>
    <scope>NUCLEOTIDE SEQUENCE</scope>
    <source>
        <strain evidence="2">DSM 1059</strain>
    </source>
</reference>
<sequence>MILMGDIPRLLIIAGLILVVIGLAWPLIGKLGLGRLPGDIAIEREGFSFYFPITTMLLLSGVLTLLFWIFRK</sequence>
<dbReference type="EMBL" id="AP017372">
    <property type="protein sequence ID" value="BAU56723.1"/>
    <property type="molecule type" value="Genomic_DNA"/>
</dbReference>
<dbReference type="AlphaFoldDB" id="A0A110B4F7"/>
<name>A0A110B4F7_HALHR</name>
<dbReference type="PANTHER" id="PTHR36443">
    <property type="entry name" value="BSR5223 PROTEIN"/>
    <property type="match status" value="1"/>
</dbReference>
<feature type="transmembrane region" description="Helical" evidence="1">
    <location>
        <begin position="48"/>
        <end position="70"/>
    </location>
</feature>
<dbReference type="PANTHER" id="PTHR36443:SF1">
    <property type="entry name" value="BSR5223 PROTEIN"/>
    <property type="match status" value="1"/>
</dbReference>
<dbReference type="Pfam" id="PF11146">
    <property type="entry name" value="DUF2905"/>
    <property type="match status" value="1"/>
</dbReference>
<feature type="transmembrane region" description="Helical" evidence="1">
    <location>
        <begin position="7"/>
        <end position="28"/>
    </location>
</feature>
<protein>
    <recommendedName>
        <fullName evidence="4">DUF2905 domain-containing protein</fullName>
    </recommendedName>
</protein>
<evidence type="ECO:0000256" key="1">
    <source>
        <dbReference type="SAM" id="Phobius"/>
    </source>
</evidence>
<organism evidence="2 3">
    <name type="scientific">Halorhodospira halochloris</name>
    <name type="common">Ectothiorhodospira halochloris</name>
    <dbReference type="NCBI Taxonomy" id="1052"/>
    <lineage>
        <taxon>Bacteria</taxon>
        <taxon>Pseudomonadati</taxon>
        <taxon>Pseudomonadota</taxon>
        <taxon>Gammaproteobacteria</taxon>
        <taxon>Chromatiales</taxon>
        <taxon>Ectothiorhodospiraceae</taxon>
        <taxon>Halorhodospira</taxon>
    </lineage>
</organism>
<keyword evidence="1" id="KW-0812">Transmembrane</keyword>
<accession>A0A110B4F7</accession>
<evidence type="ECO:0008006" key="4">
    <source>
        <dbReference type="Google" id="ProtNLM"/>
    </source>
</evidence>
<dbReference type="InterPro" id="IPR021320">
    <property type="entry name" value="DUF2905"/>
</dbReference>
<evidence type="ECO:0000313" key="3">
    <source>
        <dbReference type="Proteomes" id="UP000218890"/>
    </source>
</evidence>